<organism evidence="7 8">
    <name type="scientific">Leisingera aquaemixtae</name>
    <dbReference type="NCBI Taxonomy" id="1396826"/>
    <lineage>
        <taxon>Bacteria</taxon>
        <taxon>Pseudomonadati</taxon>
        <taxon>Pseudomonadota</taxon>
        <taxon>Alphaproteobacteria</taxon>
        <taxon>Rhodobacterales</taxon>
        <taxon>Roseobacteraceae</taxon>
        <taxon>Leisingera</taxon>
    </lineage>
</organism>
<proteinExistence type="predicted"/>
<dbReference type="STRING" id="1396826.PHA8399_00400"/>
<dbReference type="GO" id="GO:0009055">
    <property type="term" value="F:electron transfer activity"/>
    <property type="evidence" value="ECO:0007669"/>
    <property type="project" value="InterPro"/>
</dbReference>
<dbReference type="InterPro" id="IPR036909">
    <property type="entry name" value="Cyt_c-like_dom_sf"/>
</dbReference>
<keyword evidence="1 4" id="KW-0349">Heme</keyword>
<feature type="signal peptide" evidence="5">
    <location>
        <begin position="1"/>
        <end position="18"/>
    </location>
</feature>
<evidence type="ECO:0000313" key="8">
    <source>
        <dbReference type="Proteomes" id="UP000051326"/>
    </source>
</evidence>
<feature type="domain" description="Cytochrome c" evidence="6">
    <location>
        <begin position="21"/>
        <end position="132"/>
    </location>
</feature>
<evidence type="ECO:0000256" key="1">
    <source>
        <dbReference type="ARBA" id="ARBA00022617"/>
    </source>
</evidence>
<dbReference type="GO" id="GO:0020037">
    <property type="term" value="F:heme binding"/>
    <property type="evidence" value="ECO:0007669"/>
    <property type="project" value="InterPro"/>
</dbReference>
<dbReference type="PROSITE" id="PS51007">
    <property type="entry name" value="CYTC"/>
    <property type="match status" value="1"/>
</dbReference>
<dbReference type="SUPFAM" id="SSF46626">
    <property type="entry name" value="Cytochrome c"/>
    <property type="match status" value="1"/>
</dbReference>
<dbReference type="Proteomes" id="UP000051326">
    <property type="component" value="Unassembled WGS sequence"/>
</dbReference>
<evidence type="ECO:0000256" key="3">
    <source>
        <dbReference type="ARBA" id="ARBA00023004"/>
    </source>
</evidence>
<accession>A0A0P1HIN8</accession>
<gene>
    <name evidence="7" type="ORF">PHA8399_00400</name>
</gene>
<sequence>MFFRAMILICAAAGAASAQEPDPQDGRDLYRTYCWQCHGRDATGNGPMAEMLAIETPDLTRLAARNGGTFPLAAVARQVDGRAPVLAHGGEMPLFGPVLDSDQQVALALPSGQPMMTGLPLANLITYLQSVQTE</sequence>
<keyword evidence="5" id="KW-0732">Signal</keyword>
<dbReference type="Pfam" id="PF13442">
    <property type="entry name" value="Cytochrome_CBB3"/>
    <property type="match status" value="1"/>
</dbReference>
<keyword evidence="2 4" id="KW-0479">Metal-binding</keyword>
<protein>
    <submittedName>
        <fullName evidence="7">Cytochrome c, mono-and diheme variants</fullName>
    </submittedName>
</protein>
<dbReference type="AlphaFoldDB" id="A0A0P1HIN8"/>
<evidence type="ECO:0000313" key="7">
    <source>
        <dbReference type="EMBL" id="CUH98286.1"/>
    </source>
</evidence>
<name>A0A0P1HIN8_9RHOB</name>
<keyword evidence="3 4" id="KW-0408">Iron</keyword>
<dbReference type="GO" id="GO:0046872">
    <property type="term" value="F:metal ion binding"/>
    <property type="evidence" value="ECO:0007669"/>
    <property type="project" value="UniProtKB-KW"/>
</dbReference>
<dbReference type="Gene3D" id="1.10.760.10">
    <property type="entry name" value="Cytochrome c-like domain"/>
    <property type="match status" value="1"/>
</dbReference>
<evidence type="ECO:0000256" key="2">
    <source>
        <dbReference type="ARBA" id="ARBA00022723"/>
    </source>
</evidence>
<reference evidence="7 8" key="1">
    <citation type="submission" date="2015-09" db="EMBL/GenBank/DDBJ databases">
        <authorList>
            <consortium name="Swine Surveillance"/>
        </authorList>
    </citation>
    <scope>NUCLEOTIDE SEQUENCE [LARGE SCALE GENOMIC DNA]</scope>
    <source>
        <strain evidence="7 8">CECT 8399</strain>
    </source>
</reference>
<dbReference type="InterPro" id="IPR009056">
    <property type="entry name" value="Cyt_c-like_dom"/>
</dbReference>
<dbReference type="EMBL" id="CYSR01000004">
    <property type="protein sequence ID" value="CUH98286.1"/>
    <property type="molecule type" value="Genomic_DNA"/>
</dbReference>
<evidence type="ECO:0000259" key="6">
    <source>
        <dbReference type="PROSITE" id="PS51007"/>
    </source>
</evidence>
<evidence type="ECO:0000256" key="4">
    <source>
        <dbReference type="PROSITE-ProRule" id="PRU00433"/>
    </source>
</evidence>
<feature type="chain" id="PRO_5006064408" evidence="5">
    <location>
        <begin position="19"/>
        <end position="134"/>
    </location>
</feature>
<evidence type="ECO:0000256" key="5">
    <source>
        <dbReference type="SAM" id="SignalP"/>
    </source>
</evidence>